<dbReference type="EMBL" id="CANHGI010000005">
    <property type="protein sequence ID" value="CAI5451276.1"/>
    <property type="molecule type" value="Genomic_DNA"/>
</dbReference>
<feature type="transmembrane region" description="Helical" evidence="1">
    <location>
        <begin position="540"/>
        <end position="558"/>
    </location>
</feature>
<protein>
    <recommendedName>
        <fullName evidence="4">Serpentine receptor class gamma</fullName>
    </recommendedName>
</protein>
<gene>
    <name evidence="2" type="ORF">CAMP_LOCUS13913</name>
</gene>
<feature type="transmembrane region" description="Helical" evidence="1">
    <location>
        <begin position="16"/>
        <end position="40"/>
    </location>
</feature>
<keyword evidence="1" id="KW-0472">Membrane</keyword>
<feature type="transmembrane region" description="Helical" evidence="1">
    <location>
        <begin position="243"/>
        <end position="267"/>
    </location>
</feature>
<comment type="caution">
    <text evidence="2">The sequence shown here is derived from an EMBL/GenBank/DDBJ whole genome shotgun (WGS) entry which is preliminary data.</text>
</comment>
<feature type="transmembrane region" description="Helical" evidence="1">
    <location>
        <begin position="437"/>
        <end position="467"/>
    </location>
</feature>
<feature type="transmembrane region" description="Helical" evidence="1">
    <location>
        <begin position="144"/>
        <end position="165"/>
    </location>
</feature>
<feature type="transmembrane region" description="Helical" evidence="1">
    <location>
        <begin position="479"/>
        <end position="503"/>
    </location>
</feature>
<evidence type="ECO:0000256" key="1">
    <source>
        <dbReference type="SAM" id="Phobius"/>
    </source>
</evidence>
<dbReference type="AlphaFoldDB" id="A0A9P1IV41"/>
<evidence type="ECO:0008006" key="4">
    <source>
        <dbReference type="Google" id="ProtNLM"/>
    </source>
</evidence>
<feature type="transmembrane region" description="Helical" evidence="1">
    <location>
        <begin position="394"/>
        <end position="417"/>
    </location>
</feature>
<evidence type="ECO:0000313" key="2">
    <source>
        <dbReference type="EMBL" id="CAI5451276.1"/>
    </source>
</evidence>
<dbReference type="InterPro" id="IPR003839">
    <property type="entry name" value="7TM_GPCR_serpentine_rcpt_Sru"/>
</dbReference>
<dbReference type="Proteomes" id="UP001152747">
    <property type="component" value="Unassembled WGS sequence"/>
</dbReference>
<accession>A0A9P1IV41</accession>
<organism evidence="2 3">
    <name type="scientific">Caenorhabditis angaria</name>
    <dbReference type="NCBI Taxonomy" id="860376"/>
    <lineage>
        <taxon>Eukaryota</taxon>
        <taxon>Metazoa</taxon>
        <taxon>Ecdysozoa</taxon>
        <taxon>Nematoda</taxon>
        <taxon>Chromadorea</taxon>
        <taxon>Rhabditida</taxon>
        <taxon>Rhabditina</taxon>
        <taxon>Rhabditomorpha</taxon>
        <taxon>Rhabditoidea</taxon>
        <taxon>Rhabditidae</taxon>
        <taxon>Peloderinae</taxon>
        <taxon>Caenorhabditis</taxon>
    </lineage>
</organism>
<reference evidence="2" key="1">
    <citation type="submission" date="2022-11" db="EMBL/GenBank/DDBJ databases">
        <authorList>
            <person name="Kikuchi T."/>
        </authorList>
    </citation>
    <scope>NUCLEOTIDE SEQUENCE</scope>
    <source>
        <strain evidence="2">PS1010</strain>
    </source>
</reference>
<dbReference type="PANTHER" id="PTHR46045">
    <property type="entry name" value="SERPENTINE RECEPTOR, CLASS U-RELATED"/>
    <property type="match status" value="1"/>
</dbReference>
<feature type="transmembrane region" description="Helical" evidence="1">
    <location>
        <begin position="199"/>
        <end position="222"/>
    </location>
</feature>
<feature type="transmembrane region" description="Helical" evidence="1">
    <location>
        <begin position="273"/>
        <end position="296"/>
    </location>
</feature>
<feature type="transmembrane region" description="Helical" evidence="1">
    <location>
        <begin position="102"/>
        <end position="132"/>
    </location>
</feature>
<feature type="transmembrane region" description="Helical" evidence="1">
    <location>
        <begin position="579"/>
        <end position="603"/>
    </location>
</feature>
<name>A0A9P1IV41_9PELO</name>
<sequence length="668" mass="77372">MEDSIHGLQEYLDFHYVFTFSTILAMLPLIYIPPTICVVIHIYRTHHKNRNRPGNMDGNLFLLIMLFFSSNFGFFLSDYLRLALPATGIFTSWCASVQPNHYFKVIFLLTFYFNYCVMMALFELCFVRLIILLFPKDNELLIKIIMRIGLLLFFFVPFGCTFFMIPSLGYCRQMGEPLRFGAIYIYYKGTWFSLRNTPFHLVMSVIMCSFTCSATCITIWKLRSSMFVNTSERTKKMADRAESSLSLTLLATMIPFINNTILTYVYLTSPSNVYYLMILRPFGNDAQAVIIPWLLYFTHPMFKPTRKILAATNSSFPMVLPSMFVESNEMSILSGAVYGNKTYRDYEYTYITWPVLIALIPLFYMIPTAFIIGRIFGVLLKSVFSSKKLPINNHIFLVLSLSQFLSFAYFLADYMMLRLPATRLFTSWCSTIEPNQYLKLIFFFTFYFNYAAMILPFLLCLLRLILLLFPNTHVQINGIILRITIPLILIYPICFTFFLIPAVGYCRQLGSPYPFGSVSIYYAQSYGTFRNSFFHLANTVFWMAACLLVNLALFVKLRSAIASQEQGQPKSSRSRRAELSLSITIVSMIMPYFTYCIFTVVYLTVTDYTYYMMIIRPFGNDCETVIVPWIFYLTHPVFANRKDSTTMVTMVNSSVKKSEAKSFVVNKV</sequence>
<feature type="transmembrane region" description="Helical" evidence="1">
    <location>
        <begin position="350"/>
        <end position="373"/>
    </location>
</feature>
<dbReference type="OrthoDB" id="5823655at2759"/>
<dbReference type="Pfam" id="PF10322">
    <property type="entry name" value="7TM_GPCR_Sru"/>
    <property type="match status" value="2"/>
</dbReference>
<feature type="transmembrane region" description="Helical" evidence="1">
    <location>
        <begin position="60"/>
        <end position="82"/>
    </location>
</feature>
<proteinExistence type="predicted"/>
<dbReference type="PANTHER" id="PTHR46045:SF19">
    <property type="entry name" value="SERPENTINE RECEPTOR, CLASS U"/>
    <property type="match status" value="1"/>
</dbReference>
<keyword evidence="1" id="KW-0812">Transmembrane</keyword>
<keyword evidence="1" id="KW-1133">Transmembrane helix</keyword>
<keyword evidence="3" id="KW-1185">Reference proteome</keyword>
<evidence type="ECO:0000313" key="3">
    <source>
        <dbReference type="Proteomes" id="UP001152747"/>
    </source>
</evidence>